<dbReference type="GO" id="GO:0005886">
    <property type="term" value="C:plasma membrane"/>
    <property type="evidence" value="ECO:0007669"/>
    <property type="project" value="UniProtKB-SubCell"/>
</dbReference>
<dbReference type="InterPro" id="IPR001736">
    <property type="entry name" value="PLipase_D/transphosphatidylase"/>
</dbReference>
<dbReference type="Pfam" id="PF13091">
    <property type="entry name" value="PLDc_2"/>
    <property type="match status" value="2"/>
</dbReference>
<dbReference type="FunFam" id="3.30.870.10:FF:000021">
    <property type="entry name" value="Cardiolipin synthase"/>
    <property type="match status" value="1"/>
</dbReference>
<comment type="function">
    <text evidence="12 13">Catalyzes the reversible phosphatidyl group transfer from one phosphatidylglycerol molecule to another to form cardiolipin (CL) (diphosphatidylglycerol) and glycerol.</text>
</comment>
<dbReference type="GO" id="GO:0008808">
    <property type="term" value="F:cardiolipin synthase activity"/>
    <property type="evidence" value="ECO:0007669"/>
    <property type="project" value="UniProtKB-UniRule"/>
</dbReference>
<name>A0A285N495_9BACI</name>
<dbReference type="EMBL" id="OBEK01000001">
    <property type="protein sequence ID" value="SNZ04294.1"/>
    <property type="molecule type" value="Genomic_DNA"/>
</dbReference>
<evidence type="ECO:0000256" key="1">
    <source>
        <dbReference type="ARBA" id="ARBA00004651"/>
    </source>
</evidence>
<evidence type="ECO:0000256" key="4">
    <source>
        <dbReference type="ARBA" id="ARBA00022679"/>
    </source>
</evidence>
<dbReference type="CDD" id="cd09112">
    <property type="entry name" value="PLDc_CLS_2"/>
    <property type="match status" value="1"/>
</dbReference>
<keyword evidence="3 13" id="KW-0444">Lipid biosynthesis</keyword>
<evidence type="ECO:0000256" key="5">
    <source>
        <dbReference type="ARBA" id="ARBA00022692"/>
    </source>
</evidence>
<dbReference type="InterPro" id="IPR025202">
    <property type="entry name" value="PLD-like_dom"/>
</dbReference>
<feature type="active site" evidence="13">
    <location>
        <position position="429"/>
    </location>
</feature>
<evidence type="ECO:0000256" key="10">
    <source>
        <dbReference type="ARBA" id="ARBA00023209"/>
    </source>
</evidence>
<dbReference type="AlphaFoldDB" id="A0A285N495"/>
<evidence type="ECO:0000256" key="7">
    <source>
        <dbReference type="ARBA" id="ARBA00022989"/>
    </source>
</evidence>
<keyword evidence="2 13" id="KW-1003">Cell membrane</keyword>
<dbReference type="Proteomes" id="UP000219356">
    <property type="component" value="Unassembled WGS sequence"/>
</dbReference>
<gene>
    <name evidence="16" type="ORF">SAMN05421503_0597</name>
</gene>
<comment type="similarity">
    <text evidence="13">Belongs to the phospholipase D family. Cardiolipin synthase subfamily.</text>
</comment>
<dbReference type="NCBIfam" id="TIGR04265">
    <property type="entry name" value="bac_cardiolipin"/>
    <property type="match status" value="1"/>
</dbReference>
<reference evidence="17" key="1">
    <citation type="submission" date="2017-09" db="EMBL/GenBank/DDBJ databases">
        <authorList>
            <person name="Varghese N."/>
            <person name="Submissions S."/>
        </authorList>
    </citation>
    <scope>NUCLEOTIDE SEQUENCE [LARGE SCALE GENOMIC DNA]</scope>
    <source>
        <strain evidence="17">CGMCC 1.8913</strain>
    </source>
</reference>
<dbReference type="FunFam" id="3.30.870.10:FF:000014">
    <property type="entry name" value="Cardiolipin synthase"/>
    <property type="match status" value="1"/>
</dbReference>
<feature type="active site" evidence="13">
    <location>
        <position position="248"/>
    </location>
</feature>
<evidence type="ECO:0000256" key="8">
    <source>
        <dbReference type="ARBA" id="ARBA00023098"/>
    </source>
</evidence>
<dbReference type="Pfam" id="PF13396">
    <property type="entry name" value="PLDc_N"/>
    <property type="match status" value="1"/>
</dbReference>
<dbReference type="InterPro" id="IPR030874">
    <property type="entry name" value="Cardiolipin_synth_Firmi"/>
</dbReference>
<keyword evidence="17" id="KW-1185">Reference proteome</keyword>
<dbReference type="InterPro" id="IPR027379">
    <property type="entry name" value="CLS_N"/>
</dbReference>
<evidence type="ECO:0000313" key="16">
    <source>
        <dbReference type="EMBL" id="SNZ04294.1"/>
    </source>
</evidence>
<evidence type="ECO:0000256" key="6">
    <source>
        <dbReference type="ARBA" id="ARBA00022737"/>
    </source>
</evidence>
<dbReference type="Gene3D" id="3.30.870.10">
    <property type="entry name" value="Endonuclease Chain A"/>
    <property type="match status" value="2"/>
</dbReference>
<dbReference type="HAMAP" id="MF_01916">
    <property type="entry name" value="Cardiolipin_synth_Cls"/>
    <property type="match status" value="1"/>
</dbReference>
<sequence length="504" mass="57764">MAMSDMILYISMGNYKYATYEGSSGVHIFAYLLGLSTIINILLALAIVFLERRDASVTWAWLLVLVFIPVAGFVVYLLFGRKLSGKIFTWDTKSRLGVKSQVQAQLRAIEEDTFSYRQPAVEEYKGLAYMHLRNDDAILTQSNDVEVFTDGNKKFDALLHDLEQAEDHIHLLYYIVRSDKLGERLADVLIRKAQEGVIVRFLYDDMGSRSIKKSYVRKLKEAGVEIEAFFPSFIPKINLKLNHRNHRKLAIIDGQVGYIGGFNIGDEYLGEDQKFGYWRDTHLRITGEAVRAMQTRFILDWNQASRHDIEYEDRYYLSEPVGNVGMQIVSSGPDSEWEQIKHGYIKMILSAKKYVYIQTPYFIPDESLADALKVAVLSGVDVRIMIPSKPDHPFVYWATYSNVGELLKAGAQVYIYQNGFLHAKTIVVDDKIASVGTANIDVRSFRLNFEVNAFLYDQNTAGVLKEKFEEDILLSTQLSHKLYMKRSNWIRFKESIARLISPIL</sequence>
<dbReference type="eggNOG" id="COG1502">
    <property type="taxonomic scope" value="Bacteria"/>
</dbReference>
<keyword evidence="5 13" id="KW-0812">Transmembrane</keyword>
<evidence type="ECO:0000256" key="2">
    <source>
        <dbReference type="ARBA" id="ARBA00022475"/>
    </source>
</evidence>
<keyword evidence="8 13" id="KW-0443">Lipid metabolism</keyword>
<feature type="active site" evidence="13">
    <location>
        <position position="246"/>
    </location>
</feature>
<keyword evidence="7 13" id="KW-1133">Transmembrane helix</keyword>
<evidence type="ECO:0000313" key="17">
    <source>
        <dbReference type="Proteomes" id="UP000219356"/>
    </source>
</evidence>
<keyword evidence="4 13" id="KW-0808">Transferase</keyword>
<keyword evidence="9 13" id="KW-0472">Membrane</keyword>
<evidence type="ECO:0000256" key="13">
    <source>
        <dbReference type="HAMAP-Rule" id="MF_01916"/>
    </source>
</evidence>
<keyword evidence="6" id="KW-0677">Repeat</keyword>
<evidence type="ECO:0000256" key="12">
    <source>
        <dbReference type="ARBA" id="ARBA00057569"/>
    </source>
</evidence>
<evidence type="ECO:0000256" key="11">
    <source>
        <dbReference type="ARBA" id="ARBA00023264"/>
    </source>
</evidence>
<dbReference type="InterPro" id="IPR022924">
    <property type="entry name" value="Cardiolipin_synthase"/>
</dbReference>
<dbReference type="STRING" id="586416.GZ22_14930"/>
<evidence type="ECO:0000256" key="14">
    <source>
        <dbReference type="NCBIfam" id="TIGR04265"/>
    </source>
</evidence>
<dbReference type="PROSITE" id="PS50035">
    <property type="entry name" value="PLD"/>
    <property type="match status" value="2"/>
</dbReference>
<dbReference type="SMART" id="SM00155">
    <property type="entry name" value="PLDc"/>
    <property type="match status" value="2"/>
</dbReference>
<feature type="domain" description="PLD phosphodiesterase" evidence="15">
    <location>
        <begin position="417"/>
        <end position="444"/>
    </location>
</feature>
<feature type="active site" evidence="13">
    <location>
        <position position="253"/>
    </location>
</feature>
<proteinExistence type="inferred from homology"/>
<dbReference type="SUPFAM" id="SSF56024">
    <property type="entry name" value="Phospholipase D/nuclease"/>
    <property type="match status" value="2"/>
</dbReference>
<evidence type="ECO:0000256" key="9">
    <source>
        <dbReference type="ARBA" id="ARBA00023136"/>
    </source>
</evidence>
<evidence type="ECO:0000259" key="15">
    <source>
        <dbReference type="PROSITE" id="PS50035"/>
    </source>
</evidence>
<dbReference type="CDD" id="cd09110">
    <property type="entry name" value="PLDc_CLS_1"/>
    <property type="match status" value="1"/>
</dbReference>
<organism evidence="16 17">
    <name type="scientific">Terribacillus aidingensis</name>
    <dbReference type="NCBI Taxonomy" id="586416"/>
    <lineage>
        <taxon>Bacteria</taxon>
        <taxon>Bacillati</taxon>
        <taxon>Bacillota</taxon>
        <taxon>Bacilli</taxon>
        <taxon>Bacillales</taxon>
        <taxon>Bacillaceae</taxon>
        <taxon>Terribacillus</taxon>
    </lineage>
</organism>
<dbReference type="GO" id="GO:0032049">
    <property type="term" value="P:cardiolipin biosynthetic process"/>
    <property type="evidence" value="ECO:0007669"/>
    <property type="project" value="UniProtKB-UniRule"/>
</dbReference>
<dbReference type="PANTHER" id="PTHR21248:SF22">
    <property type="entry name" value="PHOSPHOLIPASE D"/>
    <property type="match status" value="1"/>
</dbReference>
<feature type="domain" description="PLD phosphodiesterase" evidence="15">
    <location>
        <begin position="241"/>
        <end position="268"/>
    </location>
</feature>
<feature type="transmembrane region" description="Helical" evidence="13">
    <location>
        <begin position="28"/>
        <end position="50"/>
    </location>
</feature>
<protein>
    <recommendedName>
        <fullName evidence="13 14">Cardiolipin synthase</fullName>
        <shortName evidence="13">CL synthase</shortName>
        <ecNumber evidence="13 14">2.7.8.-</ecNumber>
    </recommendedName>
</protein>
<feature type="transmembrane region" description="Helical" evidence="13">
    <location>
        <begin position="57"/>
        <end position="79"/>
    </location>
</feature>
<feature type="active site" evidence="13">
    <location>
        <position position="424"/>
    </location>
</feature>
<dbReference type="EC" id="2.7.8.-" evidence="13 14"/>
<comment type="catalytic activity">
    <reaction evidence="13">
        <text>2 a 1,2-diacyl-sn-glycero-3-phospho-(1'-sn-glycerol) = a cardiolipin + glycerol</text>
        <dbReference type="Rhea" id="RHEA:31451"/>
        <dbReference type="ChEBI" id="CHEBI:17754"/>
        <dbReference type="ChEBI" id="CHEBI:62237"/>
        <dbReference type="ChEBI" id="CHEBI:64716"/>
    </reaction>
</comment>
<comment type="subcellular location">
    <subcellularLocation>
        <location evidence="1 13">Cell membrane</location>
        <topology evidence="1 13">Multi-pass membrane protein</topology>
    </subcellularLocation>
</comment>
<feature type="active site" evidence="13">
    <location>
        <position position="422"/>
    </location>
</feature>
<dbReference type="PANTHER" id="PTHR21248">
    <property type="entry name" value="CARDIOLIPIN SYNTHASE"/>
    <property type="match status" value="1"/>
</dbReference>
<keyword evidence="11 13" id="KW-1208">Phospholipid metabolism</keyword>
<keyword evidence="10 13" id="KW-0594">Phospholipid biosynthesis</keyword>
<evidence type="ECO:0000256" key="3">
    <source>
        <dbReference type="ARBA" id="ARBA00022516"/>
    </source>
</evidence>
<accession>A0A285N495</accession>